<keyword evidence="8" id="KW-1185">Reference proteome</keyword>
<evidence type="ECO:0000256" key="6">
    <source>
        <dbReference type="SAM" id="MobiDB-lite"/>
    </source>
</evidence>
<dbReference type="PANTHER" id="PTHR13479">
    <property type="entry name" value="30S RIBOSOMAL PROTEIN S18"/>
    <property type="match status" value="1"/>
</dbReference>
<dbReference type="GO" id="GO:0006412">
    <property type="term" value="P:translation"/>
    <property type="evidence" value="ECO:0007669"/>
    <property type="project" value="UniProtKB-UniRule"/>
</dbReference>
<accession>A0A143PU91</accession>
<gene>
    <name evidence="4 7" type="primary">rpsR</name>
    <name evidence="7" type="ORF">LuPra_04916</name>
</gene>
<keyword evidence="2 4" id="KW-0689">Ribosomal protein</keyword>
<comment type="function">
    <text evidence="4">Binds as a heterodimer with protein bS6 to the central domain of the 16S rRNA, where it helps stabilize the platform of the 30S subunit.</text>
</comment>
<dbReference type="KEGG" id="abac:LuPra_04916"/>
<dbReference type="NCBIfam" id="TIGR00165">
    <property type="entry name" value="S18"/>
    <property type="match status" value="1"/>
</dbReference>
<dbReference type="STRING" id="1855912.LuPra_04916"/>
<name>A0A143PU91_LUTPR</name>
<dbReference type="Proteomes" id="UP000076079">
    <property type="component" value="Chromosome"/>
</dbReference>
<dbReference type="Gene3D" id="4.10.640.10">
    <property type="entry name" value="Ribosomal protein S18"/>
    <property type="match status" value="1"/>
</dbReference>
<evidence type="ECO:0000256" key="4">
    <source>
        <dbReference type="HAMAP-Rule" id="MF_00270"/>
    </source>
</evidence>
<dbReference type="InterPro" id="IPR036870">
    <property type="entry name" value="Ribosomal_bS18_sf"/>
</dbReference>
<evidence type="ECO:0000313" key="7">
    <source>
        <dbReference type="EMBL" id="AMY11660.1"/>
    </source>
</evidence>
<dbReference type="HAMAP" id="MF_00270">
    <property type="entry name" value="Ribosomal_bS18"/>
    <property type="match status" value="1"/>
</dbReference>
<evidence type="ECO:0000256" key="3">
    <source>
        <dbReference type="ARBA" id="ARBA00023274"/>
    </source>
</evidence>
<organism evidence="7 8">
    <name type="scientific">Luteitalea pratensis</name>
    <dbReference type="NCBI Taxonomy" id="1855912"/>
    <lineage>
        <taxon>Bacteria</taxon>
        <taxon>Pseudomonadati</taxon>
        <taxon>Acidobacteriota</taxon>
        <taxon>Vicinamibacteria</taxon>
        <taxon>Vicinamibacterales</taxon>
        <taxon>Vicinamibacteraceae</taxon>
        <taxon>Luteitalea</taxon>
    </lineage>
</organism>
<keyword evidence="4" id="KW-0694">RNA-binding</keyword>
<evidence type="ECO:0000256" key="5">
    <source>
        <dbReference type="RuleBase" id="RU003910"/>
    </source>
</evidence>
<dbReference type="Pfam" id="PF01084">
    <property type="entry name" value="Ribosomal_S18"/>
    <property type="match status" value="1"/>
</dbReference>
<dbReference type="GO" id="GO:0022627">
    <property type="term" value="C:cytosolic small ribosomal subunit"/>
    <property type="evidence" value="ECO:0007669"/>
    <property type="project" value="TreeGrafter"/>
</dbReference>
<evidence type="ECO:0000313" key="8">
    <source>
        <dbReference type="Proteomes" id="UP000076079"/>
    </source>
</evidence>
<dbReference type="GO" id="GO:0003735">
    <property type="term" value="F:structural constituent of ribosome"/>
    <property type="evidence" value="ECO:0007669"/>
    <property type="project" value="InterPro"/>
</dbReference>
<dbReference type="AlphaFoldDB" id="A0A143PU91"/>
<dbReference type="InterPro" id="IPR001648">
    <property type="entry name" value="Ribosomal_bS18"/>
</dbReference>
<reference evidence="8" key="2">
    <citation type="submission" date="2016-04" db="EMBL/GenBank/DDBJ databases">
        <title>First Complete Genome Sequence of a Subdivision 6 Acidobacterium.</title>
        <authorList>
            <person name="Huang S."/>
            <person name="Vieira S."/>
            <person name="Bunk B."/>
            <person name="Riedel T."/>
            <person name="Sproeer C."/>
            <person name="Overmann J."/>
        </authorList>
    </citation>
    <scope>NUCLEOTIDE SEQUENCE [LARGE SCALE GENOMIC DNA]</scope>
    <source>
        <strain evidence="8">DSM 100886 HEG_-6_39</strain>
    </source>
</reference>
<dbReference type="GO" id="GO:0070181">
    <property type="term" value="F:small ribosomal subunit rRNA binding"/>
    <property type="evidence" value="ECO:0007669"/>
    <property type="project" value="TreeGrafter"/>
</dbReference>
<evidence type="ECO:0000256" key="1">
    <source>
        <dbReference type="ARBA" id="ARBA00005589"/>
    </source>
</evidence>
<dbReference type="PANTHER" id="PTHR13479:SF40">
    <property type="entry name" value="SMALL RIBOSOMAL SUBUNIT PROTEIN BS18M"/>
    <property type="match status" value="1"/>
</dbReference>
<feature type="region of interest" description="Disordered" evidence="6">
    <location>
        <begin position="1"/>
        <end position="42"/>
    </location>
</feature>
<reference evidence="7 8" key="1">
    <citation type="journal article" date="2016" name="Genome Announc.">
        <title>First Complete Genome Sequence of a Subdivision 6 Acidobacterium Strain.</title>
        <authorList>
            <person name="Huang S."/>
            <person name="Vieira S."/>
            <person name="Bunk B."/>
            <person name="Riedel T."/>
            <person name="Sproer C."/>
            <person name="Overmann J."/>
        </authorList>
    </citation>
    <scope>NUCLEOTIDE SEQUENCE [LARGE SCALE GENOMIC DNA]</scope>
    <source>
        <strain evidence="8">DSM 100886 HEG_-6_39</strain>
    </source>
</reference>
<dbReference type="PATRIC" id="fig|1813736.3.peg.5172"/>
<proteinExistence type="inferred from homology"/>
<dbReference type="SUPFAM" id="SSF46911">
    <property type="entry name" value="Ribosomal protein S18"/>
    <property type="match status" value="1"/>
</dbReference>
<dbReference type="OrthoDB" id="9812008at2"/>
<comment type="similarity">
    <text evidence="1 4 5">Belongs to the bacterial ribosomal protein bS18 family.</text>
</comment>
<feature type="compositionally biased region" description="Gly residues" evidence="6">
    <location>
        <begin position="16"/>
        <end position="37"/>
    </location>
</feature>
<sequence length="108" mass="11935">MSMDNPNQGDDRGGRGGRGGGGGARGERSGGGGGGRRGGFRRKRVCKFRTEKIDYVDYKDVRMLSQFVPERGKIQPRRLTGTSAKYQRKLQVAIKRARFLALLPYATD</sequence>
<keyword evidence="4" id="KW-0699">rRNA-binding</keyword>
<evidence type="ECO:0000256" key="2">
    <source>
        <dbReference type="ARBA" id="ARBA00022980"/>
    </source>
</evidence>
<protein>
    <recommendedName>
        <fullName evidence="4">Small ribosomal subunit protein bS18</fullName>
    </recommendedName>
</protein>
<dbReference type="PRINTS" id="PR00974">
    <property type="entry name" value="RIBOSOMALS18"/>
</dbReference>
<comment type="subunit">
    <text evidence="4">Part of the 30S ribosomal subunit. Forms a tight heterodimer with protein bS6.</text>
</comment>
<keyword evidence="3 4" id="KW-0687">Ribonucleoprotein</keyword>
<dbReference type="EMBL" id="CP015136">
    <property type="protein sequence ID" value="AMY11660.1"/>
    <property type="molecule type" value="Genomic_DNA"/>
</dbReference>